<evidence type="ECO:0000313" key="2">
    <source>
        <dbReference type="Proteomes" id="UP000738431"/>
    </source>
</evidence>
<dbReference type="InterPro" id="IPR015305">
    <property type="entry name" value="DUF1961"/>
</dbReference>
<reference evidence="1 2" key="1">
    <citation type="submission" date="2023-12" db="EMBL/GenBank/DDBJ databases">
        <title>Description of an unclassified Opitutus bacterium of Verrucomicrobiota.</title>
        <authorList>
            <person name="Zhang D.-F."/>
        </authorList>
    </citation>
    <scope>NUCLEOTIDE SEQUENCE [LARGE SCALE GENOMIC DNA]</scope>
    <source>
        <strain evidence="1 2">WL0086</strain>
    </source>
</reference>
<dbReference type="Pfam" id="PF09224">
    <property type="entry name" value="DUF1961"/>
    <property type="match status" value="1"/>
</dbReference>
<accession>A0ABZ1C3X4</accession>
<name>A0ABZ1C3X4_9BACT</name>
<dbReference type="InterPro" id="IPR013320">
    <property type="entry name" value="ConA-like_dom_sf"/>
</dbReference>
<dbReference type="EMBL" id="CP139781">
    <property type="protein sequence ID" value="WRQ86397.1"/>
    <property type="molecule type" value="Genomic_DNA"/>
</dbReference>
<protein>
    <submittedName>
        <fullName evidence="1">DUF1961 family protein</fullName>
    </submittedName>
</protein>
<dbReference type="SUPFAM" id="SSF49899">
    <property type="entry name" value="Concanavalin A-like lectins/glucanases"/>
    <property type="match status" value="1"/>
</dbReference>
<dbReference type="RefSeq" id="WP_221031320.1">
    <property type="nucleotide sequence ID" value="NZ_CP139781.1"/>
</dbReference>
<proteinExistence type="predicted"/>
<evidence type="ECO:0000313" key="1">
    <source>
        <dbReference type="EMBL" id="WRQ86397.1"/>
    </source>
</evidence>
<gene>
    <name evidence="1" type="ORF">K1X11_016395</name>
</gene>
<dbReference type="Gene3D" id="2.60.120.200">
    <property type="match status" value="2"/>
</dbReference>
<keyword evidence="2" id="KW-1185">Reference proteome</keyword>
<dbReference type="Proteomes" id="UP000738431">
    <property type="component" value="Chromosome"/>
</dbReference>
<sequence>MRVWRWWLVVVSVVSVLGAEPSAGEQRTQLAEPLPEVGAVSLWLELPQAHRTGVAAASWRQPIVQVGDGLLLEFTAGESTAMLSAAWLHPETGRREREVRVILPEWPGPGWHHLAVSWDRSRGACNVWLDGTPYLLGAGTGTAWTMPPGRDVVLTPDRFAVKGLRWWSGETGPETWAAEAGERHRGGMDALLGVSSPGEAPTEAERGRLWYERSLVAAEDVADWVLEGPGVVAHDETGMRVRSARPDGPQGHVVYWCPEVWPERFWAEWEIDVLGEEGLCIVFFAARGRDGIDMFDTSMPARDGVFLRYTQGAIDAYHISYFARTPGEVRRVSNLRRNRGAFLLANGPAGVVDGGEPGRWHRVVLVKDGDRVRLAVNGRAIIDYTDDGERAGPVLGAGRIGLRQMQWTDARYRNFRVYALAEEDGVAR</sequence>
<organism evidence="1 2">
    <name type="scientific">Actomonas aquatica</name>
    <dbReference type="NCBI Taxonomy" id="2866162"/>
    <lineage>
        <taxon>Bacteria</taxon>
        <taxon>Pseudomonadati</taxon>
        <taxon>Verrucomicrobiota</taxon>
        <taxon>Opitutia</taxon>
        <taxon>Opitutales</taxon>
        <taxon>Opitutaceae</taxon>
        <taxon>Actomonas</taxon>
    </lineage>
</organism>